<reference evidence="2" key="1">
    <citation type="journal article" date="2015" name="Nature">
        <title>Complex archaea that bridge the gap between prokaryotes and eukaryotes.</title>
        <authorList>
            <person name="Spang A."/>
            <person name="Saw J.H."/>
            <person name="Jorgensen S.L."/>
            <person name="Zaremba-Niedzwiedzka K."/>
            <person name="Martijn J."/>
            <person name="Lind A.E."/>
            <person name="van Eijk R."/>
            <person name="Schleper C."/>
            <person name="Guy L."/>
            <person name="Ettema T.J."/>
        </authorList>
    </citation>
    <scope>NUCLEOTIDE SEQUENCE</scope>
</reference>
<dbReference type="EMBL" id="LAZR01013486">
    <property type="protein sequence ID" value="KKM21758.1"/>
    <property type="molecule type" value="Genomic_DNA"/>
</dbReference>
<accession>A0A0F9KHW5</accession>
<name>A0A0F9KHW5_9ZZZZ</name>
<keyword evidence="1" id="KW-0812">Transmembrane</keyword>
<proteinExistence type="predicted"/>
<evidence type="ECO:0000256" key="1">
    <source>
        <dbReference type="SAM" id="Phobius"/>
    </source>
</evidence>
<keyword evidence="1" id="KW-1133">Transmembrane helix</keyword>
<protein>
    <submittedName>
        <fullName evidence="2">Uncharacterized protein</fullName>
    </submittedName>
</protein>
<dbReference type="AlphaFoldDB" id="A0A0F9KHW5"/>
<sequence length="62" mass="6771">MYRDFFARPGGAFLVIALRRFAAALRLRAAALVALPGGFFAPAFLGFLRGWYLNPVGILSLL</sequence>
<evidence type="ECO:0000313" key="2">
    <source>
        <dbReference type="EMBL" id="KKM21758.1"/>
    </source>
</evidence>
<gene>
    <name evidence="2" type="ORF">LCGC14_1632180</name>
</gene>
<comment type="caution">
    <text evidence="2">The sequence shown here is derived from an EMBL/GenBank/DDBJ whole genome shotgun (WGS) entry which is preliminary data.</text>
</comment>
<keyword evidence="1" id="KW-0472">Membrane</keyword>
<organism evidence="2">
    <name type="scientific">marine sediment metagenome</name>
    <dbReference type="NCBI Taxonomy" id="412755"/>
    <lineage>
        <taxon>unclassified sequences</taxon>
        <taxon>metagenomes</taxon>
        <taxon>ecological metagenomes</taxon>
    </lineage>
</organism>
<feature type="transmembrane region" description="Helical" evidence="1">
    <location>
        <begin position="29"/>
        <end position="52"/>
    </location>
</feature>